<feature type="compositionally biased region" description="Basic residues" evidence="1">
    <location>
        <begin position="27"/>
        <end position="62"/>
    </location>
</feature>
<organism evidence="2 3">
    <name type="scientific">Actinacidiphila bryophytorum</name>
    <dbReference type="NCBI Taxonomy" id="1436133"/>
    <lineage>
        <taxon>Bacteria</taxon>
        <taxon>Bacillati</taxon>
        <taxon>Actinomycetota</taxon>
        <taxon>Actinomycetes</taxon>
        <taxon>Kitasatosporales</taxon>
        <taxon>Streptomycetaceae</taxon>
        <taxon>Actinacidiphila</taxon>
    </lineage>
</organism>
<evidence type="ECO:0000256" key="1">
    <source>
        <dbReference type="SAM" id="MobiDB-lite"/>
    </source>
</evidence>
<proteinExistence type="predicted"/>
<evidence type="ECO:0000313" key="3">
    <source>
        <dbReference type="Proteomes" id="UP001153328"/>
    </source>
</evidence>
<reference evidence="2" key="1">
    <citation type="submission" date="2021-06" db="EMBL/GenBank/DDBJ databases">
        <authorList>
            <person name="Arsene-Ploetze F."/>
        </authorList>
    </citation>
    <scope>NUCLEOTIDE SEQUENCE</scope>
    <source>
        <strain evidence="2">SBRY1</strain>
    </source>
</reference>
<dbReference type="Proteomes" id="UP001153328">
    <property type="component" value="Unassembled WGS sequence"/>
</dbReference>
<feature type="region of interest" description="Disordered" evidence="1">
    <location>
        <begin position="1"/>
        <end position="116"/>
    </location>
</feature>
<dbReference type="AlphaFoldDB" id="A0A9W4M9A4"/>
<accession>A0A9W4M9A4</accession>
<name>A0A9W4M9A4_9ACTN</name>
<feature type="compositionally biased region" description="Basic and acidic residues" evidence="1">
    <location>
        <begin position="92"/>
        <end position="104"/>
    </location>
</feature>
<gene>
    <name evidence="2" type="ORF">SBRY_30316</name>
</gene>
<comment type="caution">
    <text evidence="2">The sequence shown here is derived from an EMBL/GenBank/DDBJ whole genome shotgun (WGS) entry which is preliminary data.</text>
</comment>
<dbReference type="EMBL" id="CAJVAX010000017">
    <property type="protein sequence ID" value="CAG7639320.1"/>
    <property type="molecule type" value="Genomic_DNA"/>
</dbReference>
<keyword evidence="3" id="KW-1185">Reference proteome</keyword>
<sequence length="116" mass="13227">MPGIIPDRPPTRDTGVHARVHPDGRGLRRPRPGLRLRGARRRGLRAVHRLHHHRPPHHRVQRPRGQPPAPGDLLDAQRQRRRPVRLRGRLGHRQDRGAGDDARHPPAGRGGRLDRP</sequence>
<protein>
    <submittedName>
        <fullName evidence="2">Uncharacterized protein</fullName>
    </submittedName>
</protein>
<feature type="compositionally biased region" description="Basic and acidic residues" evidence="1">
    <location>
        <begin position="9"/>
        <end position="26"/>
    </location>
</feature>
<feature type="compositionally biased region" description="Basic residues" evidence="1">
    <location>
        <begin position="79"/>
        <end position="91"/>
    </location>
</feature>
<evidence type="ECO:0000313" key="2">
    <source>
        <dbReference type="EMBL" id="CAG7639320.1"/>
    </source>
</evidence>